<dbReference type="STRING" id="498211.CJA_1940"/>
<feature type="domain" description="Rhodanese" evidence="3">
    <location>
        <begin position="161"/>
        <end position="270"/>
    </location>
</feature>
<dbReference type="CDD" id="cd01449">
    <property type="entry name" value="TST_Repeat_2"/>
    <property type="match status" value="1"/>
</dbReference>
<evidence type="ECO:0000313" key="5">
    <source>
        <dbReference type="Proteomes" id="UP000001036"/>
    </source>
</evidence>
<dbReference type="SMART" id="SM00450">
    <property type="entry name" value="RHOD"/>
    <property type="match status" value="2"/>
</dbReference>
<proteinExistence type="predicted"/>
<protein>
    <submittedName>
        <fullName evidence="4">Thiosulfate sulfurtransferase</fullName>
    </submittedName>
</protein>
<feature type="domain" description="Rhodanese" evidence="3">
    <location>
        <begin position="14"/>
        <end position="133"/>
    </location>
</feature>
<dbReference type="InterPro" id="IPR001307">
    <property type="entry name" value="Thiosulphate_STrfase_CS"/>
</dbReference>
<dbReference type="GO" id="GO:0004792">
    <property type="term" value="F:thiosulfate-cyanide sulfurtransferase activity"/>
    <property type="evidence" value="ECO:0007669"/>
    <property type="project" value="InterPro"/>
</dbReference>
<keyword evidence="2" id="KW-0677">Repeat</keyword>
<dbReference type="Proteomes" id="UP000001036">
    <property type="component" value="Chromosome"/>
</dbReference>
<keyword evidence="5" id="KW-1185">Reference proteome</keyword>
<dbReference type="Gene3D" id="3.40.250.10">
    <property type="entry name" value="Rhodanese-like domain"/>
    <property type="match status" value="2"/>
</dbReference>
<dbReference type="InterPro" id="IPR036873">
    <property type="entry name" value="Rhodanese-like_dom_sf"/>
</dbReference>
<dbReference type="PROSITE" id="PS00380">
    <property type="entry name" value="RHODANESE_1"/>
    <property type="match status" value="1"/>
</dbReference>
<dbReference type="PANTHER" id="PTHR11364:SF27">
    <property type="entry name" value="SULFURTRANSFERASE"/>
    <property type="match status" value="1"/>
</dbReference>
<dbReference type="PROSITE" id="PS50206">
    <property type="entry name" value="RHODANESE_3"/>
    <property type="match status" value="2"/>
</dbReference>
<dbReference type="AlphaFoldDB" id="B3PGT6"/>
<sequence length="273" mass="30405">MNRLITASELKQHINKGAIIFDCRFRLNDPDWGRQAYRQGHIPGAFYLHLNEDLSSPVQAHGGRHPLPQWQTLVHTLNRAGVTPQSSILLYDDARFAYAARAWWLLKQIGLHDVALLDGGFEAWVAMGGALDRREPNPRAGNLKIASITAAIRERTDIIANGDQYLLIDSREPKRYRGEEEPIDPVAGHIPGALNFPWQEVTDDKGFCKPVEQQQARWQTANTSKEIVVYCGSGVTACVNLFSLELAGIPATLYPGSWSDWCSYTDAPIATAE</sequence>
<dbReference type="KEGG" id="cja:CJA_1940"/>
<dbReference type="Pfam" id="PF00581">
    <property type="entry name" value="Rhodanese"/>
    <property type="match status" value="2"/>
</dbReference>
<name>B3PGT6_CELJU</name>
<dbReference type="SUPFAM" id="SSF52821">
    <property type="entry name" value="Rhodanese/Cell cycle control phosphatase"/>
    <property type="match status" value="2"/>
</dbReference>
<dbReference type="InterPro" id="IPR045078">
    <property type="entry name" value="TST/MPST-like"/>
</dbReference>
<reference evidence="4 5" key="1">
    <citation type="journal article" date="2008" name="J. Bacteriol.">
        <title>Insights into plant cell wall degradation from the genome sequence of the soil bacterium Cellvibrio japonicus.</title>
        <authorList>
            <person name="Deboy R.T."/>
            <person name="Mongodin E.F."/>
            <person name="Fouts D.E."/>
            <person name="Tailford L.E."/>
            <person name="Khouri H."/>
            <person name="Emerson J.B."/>
            <person name="Mohamoud Y."/>
            <person name="Watkins K."/>
            <person name="Henrissat B."/>
            <person name="Gilbert H.J."/>
            <person name="Nelson K.E."/>
        </authorList>
    </citation>
    <scope>NUCLEOTIDE SEQUENCE [LARGE SCALE GENOMIC DNA]</scope>
    <source>
        <strain evidence="4 5">Ueda107</strain>
    </source>
</reference>
<evidence type="ECO:0000313" key="4">
    <source>
        <dbReference type="EMBL" id="ACE85981.1"/>
    </source>
</evidence>
<dbReference type="InterPro" id="IPR001763">
    <property type="entry name" value="Rhodanese-like_dom"/>
</dbReference>
<accession>B3PGT6</accession>
<dbReference type="HOGENOM" id="CLU_031618_0_0_6"/>
<dbReference type="eggNOG" id="COG2897">
    <property type="taxonomic scope" value="Bacteria"/>
</dbReference>
<dbReference type="CDD" id="cd01448">
    <property type="entry name" value="TST_Repeat_1"/>
    <property type="match status" value="1"/>
</dbReference>
<gene>
    <name evidence="4" type="ordered locus">CJA_1940</name>
</gene>
<evidence type="ECO:0000256" key="1">
    <source>
        <dbReference type="ARBA" id="ARBA00022679"/>
    </source>
</evidence>
<keyword evidence="1 4" id="KW-0808">Transferase</keyword>
<organism evidence="4 5">
    <name type="scientific">Cellvibrio japonicus (strain Ueda107)</name>
    <name type="common">Pseudomonas fluorescens subsp. cellulosa</name>
    <dbReference type="NCBI Taxonomy" id="498211"/>
    <lineage>
        <taxon>Bacteria</taxon>
        <taxon>Pseudomonadati</taxon>
        <taxon>Pseudomonadota</taxon>
        <taxon>Gammaproteobacteria</taxon>
        <taxon>Cellvibrionales</taxon>
        <taxon>Cellvibrionaceae</taxon>
        <taxon>Cellvibrio</taxon>
    </lineage>
</organism>
<dbReference type="EMBL" id="CP000934">
    <property type="protein sequence ID" value="ACE85981.1"/>
    <property type="molecule type" value="Genomic_DNA"/>
</dbReference>
<dbReference type="PANTHER" id="PTHR11364">
    <property type="entry name" value="THIOSULFATE SULFERTANSFERASE"/>
    <property type="match status" value="1"/>
</dbReference>
<evidence type="ECO:0000259" key="3">
    <source>
        <dbReference type="PROSITE" id="PS50206"/>
    </source>
</evidence>
<evidence type="ECO:0000256" key="2">
    <source>
        <dbReference type="ARBA" id="ARBA00022737"/>
    </source>
</evidence>
<dbReference type="OrthoDB" id="9781034at2"/>
<dbReference type="RefSeq" id="WP_012487554.1">
    <property type="nucleotide sequence ID" value="NC_010995.1"/>
</dbReference>